<dbReference type="InterPro" id="IPR001179">
    <property type="entry name" value="PPIase_FKBP_dom"/>
</dbReference>
<evidence type="ECO:0000256" key="4">
    <source>
        <dbReference type="ARBA" id="ARBA00023235"/>
    </source>
</evidence>
<dbReference type="EMBL" id="JZRB01000058">
    <property type="protein sequence ID" value="KJV26365.1"/>
    <property type="molecule type" value="Genomic_DNA"/>
</dbReference>
<evidence type="ECO:0000256" key="1">
    <source>
        <dbReference type="ARBA" id="ARBA00000971"/>
    </source>
</evidence>
<dbReference type="InterPro" id="IPR046357">
    <property type="entry name" value="PPIase_dom_sf"/>
</dbReference>
<organism evidence="9 10">
    <name type="scientific">Luteibacter yeojuensis</name>
    <dbReference type="NCBI Taxonomy" id="345309"/>
    <lineage>
        <taxon>Bacteria</taxon>
        <taxon>Pseudomonadati</taxon>
        <taxon>Pseudomonadota</taxon>
        <taxon>Gammaproteobacteria</taxon>
        <taxon>Lysobacterales</taxon>
        <taxon>Rhodanobacteraceae</taxon>
        <taxon>Luteibacter</taxon>
    </lineage>
</organism>
<dbReference type="PROSITE" id="PS50059">
    <property type="entry name" value="FKBP_PPIASE"/>
    <property type="match status" value="1"/>
</dbReference>
<accession>A0A0F3K516</accession>
<dbReference type="PANTHER" id="PTHR43811:SF19">
    <property type="entry name" value="39 KDA FK506-BINDING NUCLEAR PROTEIN"/>
    <property type="match status" value="1"/>
</dbReference>
<dbReference type="EC" id="5.2.1.8" evidence="6"/>
<dbReference type="Proteomes" id="UP000033651">
    <property type="component" value="Unassembled WGS sequence"/>
</dbReference>
<dbReference type="Pfam" id="PF00254">
    <property type="entry name" value="FKBP_C"/>
    <property type="match status" value="1"/>
</dbReference>
<dbReference type="Pfam" id="PF01346">
    <property type="entry name" value="FKBP_N"/>
    <property type="match status" value="1"/>
</dbReference>
<reference evidence="9 10" key="1">
    <citation type="submission" date="2015-03" db="EMBL/GenBank/DDBJ databases">
        <title>Draft genome sequence of Luteibacter yeojuensis strain SU11.</title>
        <authorList>
            <person name="Sulaiman J."/>
            <person name="Priya K."/>
            <person name="Chan K.-G."/>
        </authorList>
    </citation>
    <scope>NUCLEOTIDE SEQUENCE [LARGE SCALE GENOMIC DNA]</scope>
    <source>
        <strain evidence="9 10">SU11</strain>
    </source>
</reference>
<dbReference type="SUPFAM" id="SSF54534">
    <property type="entry name" value="FKBP-like"/>
    <property type="match status" value="1"/>
</dbReference>
<evidence type="ECO:0000313" key="10">
    <source>
        <dbReference type="Proteomes" id="UP000033651"/>
    </source>
</evidence>
<evidence type="ECO:0000256" key="6">
    <source>
        <dbReference type="RuleBase" id="RU003915"/>
    </source>
</evidence>
<dbReference type="RefSeq" id="WP_045831154.1">
    <property type="nucleotide sequence ID" value="NZ_JZRB01000058.1"/>
</dbReference>
<keyword evidence="7" id="KW-0732">Signal</keyword>
<gene>
    <name evidence="9" type="ORF">VI08_18700</name>
</gene>
<dbReference type="PANTHER" id="PTHR43811">
    <property type="entry name" value="FKBP-TYPE PEPTIDYL-PROLYL CIS-TRANS ISOMERASE FKPA"/>
    <property type="match status" value="1"/>
</dbReference>
<dbReference type="AlphaFoldDB" id="A0A0F3K516"/>
<comment type="caution">
    <text evidence="9">The sequence shown here is derived from an EMBL/GenBank/DDBJ whole genome shotgun (WGS) entry which is preliminary data.</text>
</comment>
<keyword evidence="4 5" id="KW-0413">Isomerase</keyword>
<comment type="similarity">
    <text evidence="2 6">Belongs to the FKBP-type PPIase family.</text>
</comment>
<keyword evidence="3 5" id="KW-0697">Rotamase</keyword>
<dbReference type="GO" id="GO:0003755">
    <property type="term" value="F:peptidyl-prolyl cis-trans isomerase activity"/>
    <property type="evidence" value="ECO:0007669"/>
    <property type="project" value="UniProtKB-UniRule"/>
</dbReference>
<dbReference type="Gene3D" id="1.10.287.460">
    <property type="entry name" value="Peptidyl-prolyl cis-trans isomerase, FKBP-type, N-terminal domain"/>
    <property type="match status" value="1"/>
</dbReference>
<dbReference type="InterPro" id="IPR036944">
    <property type="entry name" value="PPIase_FKBP_N_sf"/>
</dbReference>
<proteinExistence type="inferred from homology"/>
<evidence type="ECO:0000256" key="3">
    <source>
        <dbReference type="ARBA" id="ARBA00023110"/>
    </source>
</evidence>
<protein>
    <recommendedName>
        <fullName evidence="6">Peptidyl-prolyl cis-trans isomerase</fullName>
        <ecNumber evidence="6">5.2.1.8</ecNumber>
    </recommendedName>
</protein>
<dbReference type="InterPro" id="IPR000774">
    <property type="entry name" value="PPIase_FKBP_N"/>
</dbReference>
<evidence type="ECO:0000256" key="5">
    <source>
        <dbReference type="PROSITE-ProRule" id="PRU00277"/>
    </source>
</evidence>
<feature type="domain" description="PPIase FKBP-type" evidence="8">
    <location>
        <begin position="155"/>
        <end position="241"/>
    </location>
</feature>
<evidence type="ECO:0000259" key="8">
    <source>
        <dbReference type="PROSITE" id="PS50059"/>
    </source>
</evidence>
<evidence type="ECO:0000256" key="7">
    <source>
        <dbReference type="SAM" id="SignalP"/>
    </source>
</evidence>
<comment type="catalytic activity">
    <reaction evidence="1 5 6">
        <text>[protein]-peptidylproline (omega=180) = [protein]-peptidylproline (omega=0)</text>
        <dbReference type="Rhea" id="RHEA:16237"/>
        <dbReference type="Rhea" id="RHEA-COMP:10747"/>
        <dbReference type="Rhea" id="RHEA-COMP:10748"/>
        <dbReference type="ChEBI" id="CHEBI:83833"/>
        <dbReference type="ChEBI" id="CHEBI:83834"/>
        <dbReference type="EC" id="5.2.1.8"/>
    </reaction>
</comment>
<dbReference type="Gene3D" id="3.10.50.40">
    <property type="match status" value="1"/>
</dbReference>
<dbReference type="GO" id="GO:0006457">
    <property type="term" value="P:protein folding"/>
    <property type="evidence" value="ECO:0007669"/>
    <property type="project" value="InterPro"/>
</dbReference>
<feature type="chain" id="PRO_5002462639" description="Peptidyl-prolyl cis-trans isomerase" evidence="7">
    <location>
        <begin position="23"/>
        <end position="242"/>
    </location>
</feature>
<feature type="signal peptide" evidence="7">
    <location>
        <begin position="1"/>
        <end position="22"/>
    </location>
</feature>
<evidence type="ECO:0000256" key="2">
    <source>
        <dbReference type="ARBA" id="ARBA00006577"/>
    </source>
</evidence>
<name>A0A0F3K516_9GAMM</name>
<evidence type="ECO:0000313" key="9">
    <source>
        <dbReference type="EMBL" id="KJV26365.1"/>
    </source>
</evidence>
<keyword evidence="10" id="KW-1185">Reference proteome</keyword>
<dbReference type="PATRIC" id="fig|345309.4.peg.3549"/>
<sequence>MSPQRLFVIAMGLCCGTAFAQAAPPAPASSVPASGAPAIDKTKLSYAIGYQIGTQFANSAQPDVDIATLVKALQDGYAKRAPGVPIDVMQQQLVNFDAKVQRDSVVAFRRVATGNAQRSADFLAKNKTKAGVVTLPSGIQYNVLARGNGPQAQVTSTVVVNYRGALIDGTEFDSSYAHGKPVTFTVNRVIPGWQDVIPRMHVGDKWKVVIPPQLAYGERGELPRIGPNEALVFEIELVGIRP</sequence>